<dbReference type="PROSITE" id="PS51257">
    <property type="entry name" value="PROKAR_LIPOPROTEIN"/>
    <property type="match status" value="1"/>
</dbReference>
<dbReference type="AlphaFoldDB" id="A0A967E662"/>
<name>A0A967E662_9FLAO</name>
<evidence type="ECO:0000313" key="1">
    <source>
        <dbReference type="EMBL" id="NHF60167.1"/>
    </source>
</evidence>
<dbReference type="RefSeq" id="WP_166204902.1">
    <property type="nucleotide sequence ID" value="NZ_VIKU02000003.1"/>
</dbReference>
<evidence type="ECO:0000313" key="2">
    <source>
        <dbReference type="Proteomes" id="UP000707206"/>
    </source>
</evidence>
<keyword evidence="2" id="KW-1185">Reference proteome</keyword>
<dbReference type="Proteomes" id="UP000707206">
    <property type="component" value="Unassembled WGS sequence"/>
</dbReference>
<proteinExistence type="predicted"/>
<accession>A0A967E662</accession>
<dbReference type="EMBL" id="VIKU02000003">
    <property type="protein sequence ID" value="NHF60167.1"/>
    <property type="molecule type" value="Genomic_DNA"/>
</dbReference>
<sequence>MKKFVFGVLACVTLLAVSCEPSNTAEEDSLYETNSIDKATAEIDGGRRG</sequence>
<comment type="caution">
    <text evidence="1">The sequence shown here is derived from an EMBL/GenBank/DDBJ whole genome shotgun (WGS) entry which is preliminary data.</text>
</comment>
<reference evidence="1" key="1">
    <citation type="submission" date="2019-07" db="EMBL/GenBank/DDBJ databases">
        <authorList>
            <person name="De-Chao Zhang Q."/>
        </authorList>
    </citation>
    <scope>NUCLEOTIDE SEQUENCE</scope>
    <source>
        <strain evidence="1">TP-CH-4</strain>
    </source>
</reference>
<protein>
    <submittedName>
        <fullName evidence="1">Uncharacterized protein</fullName>
    </submittedName>
</protein>
<organism evidence="1 2">
    <name type="scientific">Pelagihabitans pacificus</name>
    <dbReference type="NCBI Taxonomy" id="2696054"/>
    <lineage>
        <taxon>Bacteria</taxon>
        <taxon>Pseudomonadati</taxon>
        <taxon>Bacteroidota</taxon>
        <taxon>Flavobacteriia</taxon>
        <taxon>Flavobacteriales</taxon>
        <taxon>Flavobacteriaceae</taxon>
        <taxon>Pelagihabitans</taxon>
    </lineage>
</organism>
<reference evidence="1" key="2">
    <citation type="submission" date="2020-03" db="EMBL/GenBank/DDBJ databases">
        <title>Flavobacteriaceae bacterium strain TP-CH-4, a member of the family Flavobacteriaceae isolated from a deep-sea seamount.</title>
        <authorList>
            <person name="Zhang D.-C."/>
        </authorList>
    </citation>
    <scope>NUCLEOTIDE SEQUENCE</scope>
    <source>
        <strain evidence="1">TP-CH-4</strain>
    </source>
</reference>
<gene>
    <name evidence="1" type="ORF">FK220_012485</name>
</gene>